<keyword evidence="3" id="KW-1185">Reference proteome</keyword>
<reference evidence="2" key="2">
    <citation type="submission" date="2021-12" db="EMBL/GenBank/DDBJ databases">
        <title>Resequencing data analysis of finger millet.</title>
        <authorList>
            <person name="Hatakeyama M."/>
            <person name="Aluri S."/>
            <person name="Balachadran M.T."/>
            <person name="Sivarajan S.R."/>
            <person name="Poveda L."/>
            <person name="Shimizu-Inatsugi R."/>
            <person name="Schlapbach R."/>
            <person name="Sreeman S.M."/>
            <person name="Shimizu K.K."/>
        </authorList>
    </citation>
    <scope>NUCLEOTIDE SEQUENCE</scope>
</reference>
<evidence type="ECO:0000313" key="3">
    <source>
        <dbReference type="Proteomes" id="UP001054889"/>
    </source>
</evidence>
<dbReference type="CDD" id="cd06257">
    <property type="entry name" value="DnaJ"/>
    <property type="match status" value="1"/>
</dbReference>
<dbReference type="SUPFAM" id="SSF46565">
    <property type="entry name" value="Chaperone J-domain"/>
    <property type="match status" value="1"/>
</dbReference>
<sequence length="105" mass="11894">MVGVFGTYAASGHHNLQLKAGSGHRELISRPSKYRPRSTIKCCSSARGRTRDYYYQVLGVTVHSTPQEIKEAYRKLQKQYHPDIAGYQVHISPFASSNFCFTHFA</sequence>
<dbReference type="InterPro" id="IPR001623">
    <property type="entry name" value="DnaJ_domain"/>
</dbReference>
<proteinExistence type="predicted"/>
<dbReference type="SMART" id="SM00271">
    <property type="entry name" value="DnaJ"/>
    <property type="match status" value="1"/>
</dbReference>
<dbReference type="PANTHER" id="PTHR45295:SF4">
    <property type="entry name" value="OS06G0474800 PROTEIN"/>
    <property type="match status" value="1"/>
</dbReference>
<dbReference type="Proteomes" id="UP001054889">
    <property type="component" value="Unassembled WGS sequence"/>
</dbReference>
<accession>A0AAV5F298</accession>
<dbReference type="Pfam" id="PF00226">
    <property type="entry name" value="DnaJ"/>
    <property type="match status" value="1"/>
</dbReference>
<dbReference type="AlphaFoldDB" id="A0AAV5F298"/>
<protein>
    <recommendedName>
        <fullName evidence="1">J domain-containing protein</fullName>
    </recommendedName>
</protein>
<comment type="caution">
    <text evidence="2">The sequence shown here is derived from an EMBL/GenBank/DDBJ whole genome shotgun (WGS) entry which is preliminary data.</text>
</comment>
<dbReference type="Gene3D" id="1.10.287.110">
    <property type="entry name" value="DnaJ domain"/>
    <property type="match status" value="1"/>
</dbReference>
<reference evidence="2" key="1">
    <citation type="journal article" date="2018" name="DNA Res.">
        <title>Multiple hybrid de novo genome assembly of finger millet, an orphan allotetraploid crop.</title>
        <authorList>
            <person name="Hatakeyama M."/>
            <person name="Aluri S."/>
            <person name="Balachadran M.T."/>
            <person name="Sivarajan S.R."/>
            <person name="Patrignani A."/>
            <person name="Gruter S."/>
            <person name="Poveda L."/>
            <person name="Shimizu-Inatsugi R."/>
            <person name="Baeten J."/>
            <person name="Francoijs K.J."/>
            <person name="Nataraja K.N."/>
            <person name="Reddy Y.A.N."/>
            <person name="Phadnis S."/>
            <person name="Ravikumar R.L."/>
            <person name="Schlapbach R."/>
            <person name="Sreeman S.M."/>
            <person name="Shimizu K.K."/>
        </authorList>
    </citation>
    <scope>NUCLEOTIDE SEQUENCE</scope>
</reference>
<dbReference type="GO" id="GO:0005783">
    <property type="term" value="C:endoplasmic reticulum"/>
    <property type="evidence" value="ECO:0007669"/>
    <property type="project" value="UniProtKB-ARBA"/>
</dbReference>
<dbReference type="PROSITE" id="PS50076">
    <property type="entry name" value="DNAJ_2"/>
    <property type="match status" value="1"/>
</dbReference>
<dbReference type="PRINTS" id="PR00625">
    <property type="entry name" value="JDOMAIN"/>
</dbReference>
<dbReference type="InterPro" id="IPR036869">
    <property type="entry name" value="J_dom_sf"/>
</dbReference>
<organism evidence="2 3">
    <name type="scientific">Eleusine coracana subsp. coracana</name>
    <dbReference type="NCBI Taxonomy" id="191504"/>
    <lineage>
        <taxon>Eukaryota</taxon>
        <taxon>Viridiplantae</taxon>
        <taxon>Streptophyta</taxon>
        <taxon>Embryophyta</taxon>
        <taxon>Tracheophyta</taxon>
        <taxon>Spermatophyta</taxon>
        <taxon>Magnoliopsida</taxon>
        <taxon>Liliopsida</taxon>
        <taxon>Poales</taxon>
        <taxon>Poaceae</taxon>
        <taxon>PACMAD clade</taxon>
        <taxon>Chloridoideae</taxon>
        <taxon>Cynodonteae</taxon>
        <taxon>Eleusininae</taxon>
        <taxon>Eleusine</taxon>
    </lineage>
</organism>
<name>A0AAV5F298_ELECO</name>
<evidence type="ECO:0000313" key="2">
    <source>
        <dbReference type="EMBL" id="GJN28793.1"/>
    </source>
</evidence>
<gene>
    <name evidence="2" type="primary">gb16958</name>
    <name evidence="2" type="ORF">PR202_gb16958</name>
</gene>
<feature type="domain" description="J" evidence="1">
    <location>
        <begin position="53"/>
        <end position="105"/>
    </location>
</feature>
<evidence type="ECO:0000259" key="1">
    <source>
        <dbReference type="PROSITE" id="PS50076"/>
    </source>
</evidence>
<dbReference type="PANTHER" id="PTHR45295">
    <property type="entry name" value="CHAPERONE PROTEIN DNAJ C76, CHLOROPLASTIC"/>
    <property type="match status" value="1"/>
</dbReference>
<dbReference type="EMBL" id="BQKI01000081">
    <property type="protein sequence ID" value="GJN28793.1"/>
    <property type="molecule type" value="Genomic_DNA"/>
</dbReference>